<dbReference type="PANTHER" id="PTHR45666:SF14">
    <property type="entry name" value="INOSITOL POLYPHOSPHATE 5-PHOSPHATASE"/>
    <property type="match status" value="1"/>
</dbReference>
<evidence type="ECO:0000256" key="2">
    <source>
        <dbReference type="ARBA" id="ARBA00022801"/>
    </source>
</evidence>
<dbReference type="GO" id="GO:0046856">
    <property type="term" value="P:phosphatidylinositol dephosphorylation"/>
    <property type="evidence" value="ECO:0007669"/>
    <property type="project" value="InterPro"/>
</dbReference>
<dbReference type="Pfam" id="PF22669">
    <property type="entry name" value="Exo_endo_phos2"/>
    <property type="match status" value="1"/>
</dbReference>
<sequence>MDWPQLAEKDQLKRELRKGRAFEGWSEGVLEFAPTYKYEVGTGKYIGDDQKGGRRTPAWCDRVLSFGKGPAWRIYAQNVCFPVYMHENEGIKTGAHLLDIITNGSNIHPLKFCNIDHLNNLLRITLDDNLAEAKIHC</sequence>
<comment type="similarity">
    <text evidence="1">Belongs to the inositol polyphosphate 5-phosphatase family.</text>
</comment>
<dbReference type="EMBL" id="KD008556">
    <property type="protein sequence ID" value="EMS68281.1"/>
    <property type="molecule type" value="Genomic_DNA"/>
</dbReference>
<dbReference type="eggNOG" id="KOG0565">
    <property type="taxonomic scope" value="Eukaryota"/>
</dbReference>
<dbReference type="GO" id="GO:0004445">
    <property type="term" value="F:inositol-polyphosphate 5-phosphatase activity"/>
    <property type="evidence" value="ECO:0007669"/>
    <property type="project" value="InterPro"/>
</dbReference>
<dbReference type="InterPro" id="IPR045849">
    <property type="entry name" value="IP5P_plant"/>
</dbReference>
<organism evidence="4">
    <name type="scientific">Triticum urartu</name>
    <name type="common">Red wild einkorn</name>
    <name type="synonym">Crithodium urartu</name>
    <dbReference type="NCBI Taxonomy" id="4572"/>
    <lineage>
        <taxon>Eukaryota</taxon>
        <taxon>Viridiplantae</taxon>
        <taxon>Streptophyta</taxon>
        <taxon>Embryophyta</taxon>
        <taxon>Tracheophyta</taxon>
        <taxon>Spermatophyta</taxon>
        <taxon>Magnoliopsida</taxon>
        <taxon>Liliopsida</taxon>
        <taxon>Poales</taxon>
        <taxon>Poaceae</taxon>
        <taxon>BOP clade</taxon>
        <taxon>Pooideae</taxon>
        <taxon>Triticodae</taxon>
        <taxon>Triticeae</taxon>
        <taxon>Triticinae</taxon>
        <taxon>Triticum</taxon>
    </lineage>
</organism>
<feature type="domain" description="Inositol polyphosphate-related phosphatase" evidence="3">
    <location>
        <begin position="2"/>
        <end position="68"/>
    </location>
</feature>
<dbReference type="AlphaFoldDB" id="M8A8C1"/>
<dbReference type="PANTHER" id="PTHR45666">
    <property type="entry name" value="TYPE IV INOSITOL POLYPHOSPHATE 5-PHOSPHATASE 9"/>
    <property type="match status" value="1"/>
</dbReference>
<dbReference type="GO" id="GO:0034485">
    <property type="term" value="F:phosphatidylinositol-3,4,5-trisphosphate 5-phosphatase activity"/>
    <property type="evidence" value="ECO:0007669"/>
    <property type="project" value="TreeGrafter"/>
</dbReference>
<keyword evidence="2" id="KW-0378">Hydrolase</keyword>
<evidence type="ECO:0000256" key="1">
    <source>
        <dbReference type="ARBA" id="ARBA00010768"/>
    </source>
</evidence>
<name>M8A8C1_TRIUA</name>
<dbReference type="Gene3D" id="3.60.10.10">
    <property type="entry name" value="Endonuclease/exonuclease/phosphatase"/>
    <property type="match status" value="1"/>
</dbReference>
<protein>
    <recommendedName>
        <fullName evidence="3">Inositol polyphosphate-related phosphatase domain-containing protein</fullName>
    </recommendedName>
</protein>
<evidence type="ECO:0000259" key="3">
    <source>
        <dbReference type="Pfam" id="PF22669"/>
    </source>
</evidence>
<gene>
    <name evidence="4" type="ORF">TRIUR3_28881</name>
</gene>
<dbReference type="SUPFAM" id="SSF56219">
    <property type="entry name" value="DNase I-like"/>
    <property type="match status" value="1"/>
</dbReference>
<accession>M8A8C1</accession>
<dbReference type="InterPro" id="IPR036691">
    <property type="entry name" value="Endo/exonu/phosph_ase_sf"/>
</dbReference>
<dbReference type="GO" id="GO:0004439">
    <property type="term" value="F:phosphatidylinositol-4,5-bisphosphate 5-phosphatase activity"/>
    <property type="evidence" value="ECO:0007669"/>
    <property type="project" value="TreeGrafter"/>
</dbReference>
<evidence type="ECO:0000313" key="4">
    <source>
        <dbReference type="EMBL" id="EMS68281.1"/>
    </source>
</evidence>
<dbReference type="InterPro" id="IPR000300">
    <property type="entry name" value="IPPc"/>
</dbReference>
<reference evidence="4" key="1">
    <citation type="journal article" date="2013" name="Nature">
        <title>Draft genome of the wheat A-genome progenitor Triticum urartu.</title>
        <authorList>
            <person name="Ling H.Q."/>
            <person name="Zhao S."/>
            <person name="Liu D."/>
            <person name="Wang J."/>
            <person name="Sun H."/>
            <person name="Zhang C."/>
            <person name="Fan H."/>
            <person name="Li D."/>
            <person name="Dong L."/>
            <person name="Tao Y."/>
            <person name="Gao C."/>
            <person name="Wu H."/>
            <person name="Li Y."/>
            <person name="Cui Y."/>
            <person name="Guo X."/>
            <person name="Zheng S."/>
            <person name="Wang B."/>
            <person name="Yu K."/>
            <person name="Liang Q."/>
            <person name="Yang W."/>
            <person name="Lou X."/>
            <person name="Chen J."/>
            <person name="Feng M."/>
            <person name="Jian J."/>
            <person name="Zhang X."/>
            <person name="Luo G."/>
            <person name="Jiang Y."/>
            <person name="Liu J."/>
            <person name="Wang Z."/>
            <person name="Sha Y."/>
            <person name="Zhang B."/>
            <person name="Wu H."/>
            <person name="Tang D."/>
            <person name="Shen Q."/>
            <person name="Xue P."/>
            <person name="Zou S."/>
            <person name="Wang X."/>
            <person name="Liu X."/>
            <person name="Wang F."/>
            <person name="Yang Y."/>
            <person name="An X."/>
            <person name="Dong Z."/>
            <person name="Zhang K."/>
            <person name="Zhang X."/>
            <person name="Luo M.C."/>
            <person name="Dvorak J."/>
            <person name="Tong Y."/>
            <person name="Wang J."/>
            <person name="Yang H."/>
            <person name="Li Z."/>
            <person name="Wang D."/>
            <person name="Zhang A."/>
            <person name="Wang J."/>
        </authorList>
    </citation>
    <scope>NUCLEOTIDE SEQUENCE</scope>
</reference>
<proteinExistence type="inferred from homology"/>
<dbReference type="STRING" id="4572.M8A8C1"/>